<sequence length="247" mass="27439">GFLFLYFFDIELNITESTPYLLVIRNASIVGVLPDQTNVFKVNRVALLPLAIQGPGLSLGDLDLCRKHHVGVYTTEQSPERTSAASYGGASVGIQKTWSSLKSATSSLQQSAVGGAGGAVRKPHITVAAGANVSSITGSIKEKYEQRLLDELVKMFDGTDSFYFSNNGDLTNSMQRKEHIRRIEANRLANEDEDKSEVKPWTNYDDRFFWNRAMISELLEHSKLNEALPWITPLIQGYVQIDKLAIQ</sequence>
<dbReference type="Pfam" id="PF02383">
    <property type="entry name" value="Syja_N"/>
    <property type="match status" value="1"/>
</dbReference>
<evidence type="ECO:0000313" key="2">
    <source>
        <dbReference type="EMBL" id="OQR76955.1"/>
    </source>
</evidence>
<dbReference type="AlphaFoldDB" id="A0A1V9XU02"/>
<dbReference type="GO" id="GO:0043812">
    <property type="term" value="F:phosphatidylinositol-4-phosphate phosphatase activity"/>
    <property type="evidence" value="ECO:0007669"/>
    <property type="project" value="TreeGrafter"/>
</dbReference>
<dbReference type="InterPro" id="IPR002013">
    <property type="entry name" value="SAC_dom"/>
</dbReference>
<keyword evidence="3" id="KW-1185">Reference proteome</keyword>
<comment type="caution">
    <text evidence="2">The sequence shown here is derived from an EMBL/GenBank/DDBJ whole genome shotgun (WGS) entry which is preliminary data.</text>
</comment>
<dbReference type="PANTHER" id="PTHR45662">
    <property type="entry name" value="PHOSPHATIDYLINOSITIDE PHOSPHATASE SAC1"/>
    <property type="match status" value="1"/>
</dbReference>
<dbReference type="PANTHER" id="PTHR45662:SF8">
    <property type="entry name" value="PHOSPHATIDYLINOSITIDE PHOSPHATASE SAC2"/>
    <property type="match status" value="1"/>
</dbReference>
<dbReference type="EMBL" id="MNPL01004117">
    <property type="protein sequence ID" value="OQR76955.1"/>
    <property type="molecule type" value="Genomic_DNA"/>
</dbReference>
<dbReference type="GO" id="GO:0005769">
    <property type="term" value="C:early endosome"/>
    <property type="evidence" value="ECO:0007669"/>
    <property type="project" value="TreeGrafter"/>
</dbReference>
<proteinExistence type="predicted"/>
<dbReference type="GO" id="GO:2001135">
    <property type="term" value="P:regulation of endocytic recycling"/>
    <property type="evidence" value="ECO:0007669"/>
    <property type="project" value="TreeGrafter"/>
</dbReference>
<dbReference type="InParanoid" id="A0A1V9XU02"/>
<protein>
    <submittedName>
        <fullName evidence="2">Suppressor of actin-like</fullName>
    </submittedName>
</protein>
<dbReference type="OrthoDB" id="405996at2759"/>
<feature type="non-terminal residue" evidence="2">
    <location>
        <position position="1"/>
    </location>
</feature>
<reference evidence="2 3" key="1">
    <citation type="journal article" date="2017" name="Gigascience">
        <title>Draft genome of the honey bee ectoparasitic mite, Tropilaelaps mercedesae, is shaped by the parasitic life history.</title>
        <authorList>
            <person name="Dong X."/>
            <person name="Armstrong S.D."/>
            <person name="Xia D."/>
            <person name="Makepeace B.L."/>
            <person name="Darby A.C."/>
            <person name="Kadowaki T."/>
        </authorList>
    </citation>
    <scope>NUCLEOTIDE SEQUENCE [LARGE SCALE GENOMIC DNA]</scope>
    <source>
        <strain evidence="2">Wuxi-XJTLU</strain>
    </source>
</reference>
<organism evidence="2 3">
    <name type="scientific">Tropilaelaps mercedesae</name>
    <dbReference type="NCBI Taxonomy" id="418985"/>
    <lineage>
        <taxon>Eukaryota</taxon>
        <taxon>Metazoa</taxon>
        <taxon>Ecdysozoa</taxon>
        <taxon>Arthropoda</taxon>
        <taxon>Chelicerata</taxon>
        <taxon>Arachnida</taxon>
        <taxon>Acari</taxon>
        <taxon>Parasitiformes</taxon>
        <taxon>Mesostigmata</taxon>
        <taxon>Gamasina</taxon>
        <taxon>Dermanyssoidea</taxon>
        <taxon>Laelapidae</taxon>
        <taxon>Tropilaelaps</taxon>
    </lineage>
</organism>
<dbReference type="GO" id="GO:0046856">
    <property type="term" value="P:phosphatidylinositol dephosphorylation"/>
    <property type="evidence" value="ECO:0007669"/>
    <property type="project" value="TreeGrafter"/>
</dbReference>
<evidence type="ECO:0000259" key="1">
    <source>
        <dbReference type="PROSITE" id="PS50275"/>
    </source>
</evidence>
<feature type="domain" description="SAC" evidence="1">
    <location>
        <begin position="153"/>
        <end position="247"/>
    </location>
</feature>
<dbReference type="Proteomes" id="UP000192247">
    <property type="component" value="Unassembled WGS sequence"/>
</dbReference>
<gene>
    <name evidence="2" type="ORF">BIW11_07439</name>
</gene>
<dbReference type="STRING" id="418985.A0A1V9XU02"/>
<feature type="non-terminal residue" evidence="2">
    <location>
        <position position="247"/>
    </location>
</feature>
<dbReference type="GO" id="GO:0045334">
    <property type="term" value="C:clathrin-coated endocytic vesicle"/>
    <property type="evidence" value="ECO:0007669"/>
    <property type="project" value="TreeGrafter"/>
</dbReference>
<name>A0A1V9XU02_9ACAR</name>
<accession>A0A1V9XU02</accession>
<evidence type="ECO:0000313" key="3">
    <source>
        <dbReference type="Proteomes" id="UP000192247"/>
    </source>
</evidence>
<dbReference type="PROSITE" id="PS50275">
    <property type="entry name" value="SAC"/>
    <property type="match status" value="1"/>
</dbReference>